<reference evidence="5" key="2">
    <citation type="submission" date="2025-08" db="UniProtKB">
        <authorList>
            <consortium name="Ensembl"/>
        </authorList>
    </citation>
    <scope>IDENTIFICATION</scope>
</reference>
<dbReference type="PANTHER" id="PTHR28676:SF1">
    <property type="entry name" value="ALK AND LTK LIGAND 1"/>
    <property type="match status" value="1"/>
</dbReference>
<comment type="similarity">
    <text evidence="4">Belongs to the ALKAL family.</text>
</comment>
<keyword evidence="2" id="KW-0964">Secreted</keyword>
<dbReference type="Ensembl" id="ENSCSET00000023438.1">
    <property type="protein sequence ID" value="ENSCSEP00000023133.1"/>
    <property type="gene ID" value="ENSCSEG00000014758.1"/>
</dbReference>
<keyword evidence="3" id="KW-0732">Signal</keyword>
<dbReference type="AlphaFoldDB" id="A0A3P8W6I1"/>
<evidence type="ECO:0000313" key="6">
    <source>
        <dbReference type="Proteomes" id="UP000265120"/>
    </source>
</evidence>
<dbReference type="GO" id="GO:0005576">
    <property type="term" value="C:extracellular region"/>
    <property type="evidence" value="ECO:0007669"/>
    <property type="project" value="UniProtKB-SubCell"/>
</dbReference>
<dbReference type="Pfam" id="PF15129">
    <property type="entry name" value="ALKL1_2"/>
    <property type="match status" value="1"/>
</dbReference>
<dbReference type="Proteomes" id="UP000265120">
    <property type="component" value="Chromosome 2"/>
</dbReference>
<sequence length="90" mass="10431">MTPADVSIDAANWLIKVAEMARGREKEDASDDFLFSEIVPRDVNMKGKFIQHFTGKSERRDVMCYNCYNYYKRCARLLIRLAMSPLCTQS</sequence>
<comment type="subcellular location">
    <subcellularLocation>
        <location evidence="1">Secreted</location>
    </subcellularLocation>
</comment>
<dbReference type="GO" id="GO:0030971">
    <property type="term" value="F:receptor tyrosine kinase binding"/>
    <property type="evidence" value="ECO:0007669"/>
    <property type="project" value="InterPro"/>
</dbReference>
<dbReference type="STRING" id="244447.ENSCSEP00000023133"/>
<proteinExistence type="inferred from homology"/>
<dbReference type="InterPro" id="IPR029364">
    <property type="entry name" value="ALKL1/2"/>
</dbReference>
<evidence type="ECO:0000256" key="3">
    <source>
        <dbReference type="ARBA" id="ARBA00022729"/>
    </source>
</evidence>
<dbReference type="GO" id="GO:0005125">
    <property type="term" value="F:cytokine activity"/>
    <property type="evidence" value="ECO:0007669"/>
    <property type="project" value="UniProtKB-ARBA"/>
</dbReference>
<dbReference type="GO" id="GO:0070378">
    <property type="term" value="P:positive regulation of ERK5 cascade"/>
    <property type="evidence" value="ECO:0007669"/>
    <property type="project" value="TreeGrafter"/>
</dbReference>
<dbReference type="InParanoid" id="A0A3P8W6I1"/>
<evidence type="ECO:0000256" key="2">
    <source>
        <dbReference type="ARBA" id="ARBA00022525"/>
    </source>
</evidence>
<protein>
    <submittedName>
        <fullName evidence="5">Uncharacterized protein</fullName>
    </submittedName>
</protein>
<keyword evidence="6" id="KW-1185">Reference proteome</keyword>
<dbReference type="GO" id="GO:0070374">
    <property type="term" value="P:positive regulation of ERK1 and ERK2 cascade"/>
    <property type="evidence" value="ECO:0007669"/>
    <property type="project" value="TreeGrafter"/>
</dbReference>
<evidence type="ECO:0000256" key="1">
    <source>
        <dbReference type="ARBA" id="ARBA00004613"/>
    </source>
</evidence>
<name>A0A3P8W6I1_CYNSE</name>
<reference evidence="5 6" key="1">
    <citation type="journal article" date="2014" name="Nat. Genet.">
        <title>Whole-genome sequence of a flatfish provides insights into ZW sex chromosome evolution and adaptation to a benthic lifestyle.</title>
        <authorList>
            <person name="Chen S."/>
            <person name="Zhang G."/>
            <person name="Shao C."/>
            <person name="Huang Q."/>
            <person name="Liu G."/>
            <person name="Zhang P."/>
            <person name="Song W."/>
            <person name="An N."/>
            <person name="Chalopin D."/>
            <person name="Volff J.N."/>
            <person name="Hong Y."/>
            <person name="Li Q."/>
            <person name="Sha Z."/>
            <person name="Zhou H."/>
            <person name="Xie M."/>
            <person name="Yu Q."/>
            <person name="Liu Y."/>
            <person name="Xiang H."/>
            <person name="Wang N."/>
            <person name="Wu K."/>
            <person name="Yang C."/>
            <person name="Zhou Q."/>
            <person name="Liao X."/>
            <person name="Yang L."/>
            <person name="Hu Q."/>
            <person name="Zhang J."/>
            <person name="Meng L."/>
            <person name="Jin L."/>
            <person name="Tian Y."/>
            <person name="Lian J."/>
            <person name="Yang J."/>
            <person name="Miao G."/>
            <person name="Liu S."/>
            <person name="Liang Z."/>
            <person name="Yan F."/>
            <person name="Li Y."/>
            <person name="Sun B."/>
            <person name="Zhang H."/>
            <person name="Zhang J."/>
            <person name="Zhu Y."/>
            <person name="Du M."/>
            <person name="Zhao Y."/>
            <person name="Schartl M."/>
            <person name="Tang Q."/>
            <person name="Wang J."/>
        </authorList>
    </citation>
    <scope>NUCLEOTIDE SEQUENCE</scope>
</reference>
<organism evidence="5 6">
    <name type="scientific">Cynoglossus semilaevis</name>
    <name type="common">Tongue sole</name>
    <dbReference type="NCBI Taxonomy" id="244447"/>
    <lineage>
        <taxon>Eukaryota</taxon>
        <taxon>Metazoa</taxon>
        <taxon>Chordata</taxon>
        <taxon>Craniata</taxon>
        <taxon>Vertebrata</taxon>
        <taxon>Euteleostomi</taxon>
        <taxon>Actinopterygii</taxon>
        <taxon>Neopterygii</taxon>
        <taxon>Teleostei</taxon>
        <taxon>Neoteleostei</taxon>
        <taxon>Acanthomorphata</taxon>
        <taxon>Carangaria</taxon>
        <taxon>Pleuronectiformes</taxon>
        <taxon>Pleuronectoidei</taxon>
        <taxon>Cynoglossidae</taxon>
        <taxon>Cynoglossinae</taxon>
        <taxon>Cynoglossus</taxon>
    </lineage>
</organism>
<dbReference type="PANTHER" id="PTHR28676">
    <property type="entry name" value="ALK AND LTK LIGAND 2-RELATED"/>
    <property type="match status" value="1"/>
</dbReference>
<accession>A0A3P8W6I1</accession>
<reference evidence="5" key="3">
    <citation type="submission" date="2025-09" db="UniProtKB">
        <authorList>
            <consortium name="Ensembl"/>
        </authorList>
    </citation>
    <scope>IDENTIFICATION</scope>
</reference>
<dbReference type="GO" id="GO:0030298">
    <property type="term" value="F:receptor signaling protein tyrosine kinase activator activity"/>
    <property type="evidence" value="ECO:0007669"/>
    <property type="project" value="InterPro"/>
</dbReference>
<evidence type="ECO:0000256" key="4">
    <source>
        <dbReference type="ARBA" id="ARBA00033741"/>
    </source>
</evidence>
<evidence type="ECO:0000313" key="5">
    <source>
        <dbReference type="Ensembl" id="ENSCSEP00000023133.1"/>
    </source>
</evidence>